<evidence type="ECO:0000313" key="2">
    <source>
        <dbReference type="Proteomes" id="UP000185860"/>
    </source>
</evidence>
<reference evidence="1 2" key="1">
    <citation type="submission" date="2016-11" db="EMBL/GenBank/DDBJ databases">
        <title>Draft Genome Sequences of Nine Cyanobacterial Strains from Diverse Habitats.</title>
        <authorList>
            <person name="Zhu T."/>
            <person name="Hou S."/>
            <person name="Lu X."/>
            <person name="Hess W.R."/>
        </authorList>
    </citation>
    <scope>NUCLEOTIDE SEQUENCE [LARGE SCALE GENOMIC DNA]</scope>
    <source>
        <strain evidence="1 2">IAM M-71</strain>
    </source>
</reference>
<dbReference type="Proteomes" id="UP000185860">
    <property type="component" value="Unassembled WGS sequence"/>
</dbReference>
<sequence length="148" mass="17473">MNIEQARCLLNEIEALLYSGSNWDIFWRNVLNEIRAGDVDGLFYEALAKLHALGALDAELNNFINIFIRSQIQRFYDRLYKTRRWHLINGHVYTYSDVVNFVKESQPLIQLLRKKIEQIHAESCKLSEEFYQHKHIIVCGTGMLIRDE</sequence>
<dbReference type="OrthoDB" id="582538at2"/>
<comment type="caution">
    <text evidence="1">The sequence shown here is derived from an EMBL/GenBank/DDBJ whole genome shotgun (WGS) entry which is preliminary data.</text>
</comment>
<dbReference type="RefSeq" id="WP_073596873.1">
    <property type="nucleotide sequence ID" value="NZ_MRCE01000049.1"/>
</dbReference>
<proteinExistence type="predicted"/>
<gene>
    <name evidence="1" type="ORF">NIES2119_28485</name>
</gene>
<accession>A0A1U7I5P4</accession>
<dbReference type="EMBL" id="MRCE01000049">
    <property type="protein sequence ID" value="OKH31546.1"/>
    <property type="molecule type" value="Genomic_DNA"/>
</dbReference>
<dbReference type="STRING" id="454136.NIES2119_28485"/>
<organism evidence="1 2">
    <name type="scientific">[Phormidium ambiguum] IAM M-71</name>
    <dbReference type="NCBI Taxonomy" id="454136"/>
    <lineage>
        <taxon>Bacteria</taxon>
        <taxon>Bacillati</taxon>
        <taxon>Cyanobacteriota</taxon>
        <taxon>Cyanophyceae</taxon>
        <taxon>Oscillatoriophycideae</taxon>
        <taxon>Aerosakkonematales</taxon>
        <taxon>Aerosakkonemataceae</taxon>
        <taxon>Floridanema</taxon>
    </lineage>
</organism>
<evidence type="ECO:0000313" key="1">
    <source>
        <dbReference type="EMBL" id="OKH31546.1"/>
    </source>
</evidence>
<dbReference type="AlphaFoldDB" id="A0A1U7I5P4"/>
<protein>
    <submittedName>
        <fullName evidence="1">Uncharacterized protein</fullName>
    </submittedName>
</protein>
<name>A0A1U7I5P4_9CYAN</name>